<dbReference type="EMBL" id="AAHZVJ010000002">
    <property type="protein sequence ID" value="ECC0538320.1"/>
    <property type="molecule type" value="Genomic_DNA"/>
</dbReference>
<accession>A0A6C7MLX7</accession>
<protein>
    <submittedName>
        <fullName evidence="1">Uncharacterized protein</fullName>
    </submittedName>
</protein>
<evidence type="ECO:0000313" key="1">
    <source>
        <dbReference type="EMBL" id="ECC0538320.1"/>
    </source>
</evidence>
<dbReference type="AlphaFoldDB" id="A0A6C7MLX7"/>
<name>A0A6C7MLX7_LISMN</name>
<reference evidence="1" key="1">
    <citation type="submission" date="2019-07" db="EMBL/GenBank/DDBJ databases">
        <authorList>
            <consortium name="GenomeTrakr: Next Generation Sequencing Network for Food Pathogen Tracability"/>
        </authorList>
    </citation>
    <scope>NUCLEOTIDE SEQUENCE</scope>
    <source>
        <strain evidence="1">CFSAN085147</strain>
    </source>
</reference>
<gene>
    <name evidence="1" type="ORF">FMU92_08025</name>
</gene>
<organism evidence="1">
    <name type="scientific">Listeria monocytogenes</name>
    <dbReference type="NCBI Taxonomy" id="1639"/>
    <lineage>
        <taxon>Bacteria</taxon>
        <taxon>Bacillati</taxon>
        <taxon>Bacillota</taxon>
        <taxon>Bacilli</taxon>
        <taxon>Bacillales</taxon>
        <taxon>Listeriaceae</taxon>
        <taxon>Listeria</taxon>
    </lineage>
</organism>
<proteinExistence type="predicted"/>
<comment type="caution">
    <text evidence="1">The sequence shown here is derived from an EMBL/GenBank/DDBJ whole genome shotgun (WGS) entry which is preliminary data.</text>
</comment>
<sequence>MELKLGGRNSGKTVKINEEIAGVKKDLISRTEPSLILRGNTQKEIDKMVDVLKAGEHFKRGFKRGLKNNSTSLKEVDIITVHSEDLTATIQRYLDLGYLCDVRAFRSKGYMEPEYQVVILKKE</sequence>